<accession>A0ABT6HMP0</accession>
<keyword evidence="3" id="KW-1185">Reference proteome</keyword>
<evidence type="ECO:0000256" key="1">
    <source>
        <dbReference type="ARBA" id="ARBA00022649"/>
    </source>
</evidence>
<sequence>MKHTVIWETSALRTLKDLKAEDPDGARTVRRAVDRLAFEPFPPGSNKVSASTYRLRTGPYRITYQVDGATVSVTILMVGSL</sequence>
<dbReference type="RefSeq" id="WP_279927953.1">
    <property type="nucleotide sequence ID" value="NZ_JARWBG010000012.1"/>
</dbReference>
<dbReference type="SUPFAM" id="SSF143011">
    <property type="entry name" value="RelE-like"/>
    <property type="match status" value="1"/>
</dbReference>
<comment type="caution">
    <text evidence="2">The sequence shown here is derived from an EMBL/GenBank/DDBJ whole genome shotgun (WGS) entry which is preliminary data.</text>
</comment>
<keyword evidence="1" id="KW-1277">Toxin-antitoxin system</keyword>
<dbReference type="Gene3D" id="3.30.2310.20">
    <property type="entry name" value="RelE-like"/>
    <property type="match status" value="1"/>
</dbReference>
<reference evidence="2 3" key="1">
    <citation type="submission" date="2023-04" db="EMBL/GenBank/DDBJ databases">
        <title>Streptomyces chengmaiensis sp. nov. isolated from the stem of mangrove plant in Hainan.</title>
        <authorList>
            <person name="Huang X."/>
            <person name="Zhou S."/>
            <person name="Chu X."/>
            <person name="Xie Y."/>
            <person name="Lin Y."/>
        </authorList>
    </citation>
    <scope>NUCLEOTIDE SEQUENCE [LARGE SCALE GENOMIC DNA]</scope>
    <source>
        <strain evidence="2 3">HNM0663</strain>
    </source>
</reference>
<protein>
    <submittedName>
        <fullName evidence="2">Type II toxin-antitoxin system RelE/ParE family toxin</fullName>
    </submittedName>
</protein>
<gene>
    <name evidence="2" type="ORF">QCN29_12645</name>
</gene>
<dbReference type="EMBL" id="JARWBG010000012">
    <property type="protein sequence ID" value="MDH2389626.1"/>
    <property type="molecule type" value="Genomic_DNA"/>
</dbReference>
<dbReference type="Pfam" id="PF05016">
    <property type="entry name" value="ParE_toxin"/>
    <property type="match status" value="1"/>
</dbReference>
<evidence type="ECO:0000313" key="3">
    <source>
        <dbReference type="Proteomes" id="UP001223144"/>
    </source>
</evidence>
<dbReference type="InterPro" id="IPR035093">
    <property type="entry name" value="RelE/ParE_toxin_dom_sf"/>
</dbReference>
<evidence type="ECO:0000313" key="2">
    <source>
        <dbReference type="EMBL" id="MDH2389626.1"/>
    </source>
</evidence>
<dbReference type="Proteomes" id="UP001223144">
    <property type="component" value="Unassembled WGS sequence"/>
</dbReference>
<name>A0ABT6HMP0_9ACTN</name>
<organism evidence="2 3">
    <name type="scientific">Streptomyces chengmaiensis</name>
    <dbReference type="NCBI Taxonomy" id="3040919"/>
    <lineage>
        <taxon>Bacteria</taxon>
        <taxon>Bacillati</taxon>
        <taxon>Actinomycetota</taxon>
        <taxon>Actinomycetes</taxon>
        <taxon>Kitasatosporales</taxon>
        <taxon>Streptomycetaceae</taxon>
        <taxon>Streptomyces</taxon>
    </lineage>
</organism>
<dbReference type="InterPro" id="IPR007712">
    <property type="entry name" value="RelE/ParE_toxin"/>
</dbReference>
<proteinExistence type="predicted"/>